<sequence>MPKLRVTKAFEHRGDRYEKGKTYVAPEGLARMAEDRGYGEVVDKGAEERNLPKLELEEETPNPETTRGRVLEAGPSGPGDVWEKLKRRAKAERSKPPDWHPEKGDWLLGTVERTGEGTESRFAVVKVAKAPVRARQKLGEDEYREETVAPGNRVLLWEVRT</sequence>
<feature type="compositionally biased region" description="Basic and acidic residues" evidence="1">
    <location>
        <begin position="91"/>
        <end position="105"/>
    </location>
</feature>
<protein>
    <submittedName>
        <fullName evidence="2">Uncharacterized protein</fullName>
    </submittedName>
</protein>
<organism evidence="2 3">
    <name type="scientific">candidate division MSBL1 archaeon SCGC-AAA261D19</name>
    <dbReference type="NCBI Taxonomy" id="1698273"/>
    <lineage>
        <taxon>Archaea</taxon>
        <taxon>Methanobacteriati</taxon>
        <taxon>Methanobacteriota</taxon>
        <taxon>candidate division MSBL1</taxon>
    </lineage>
</organism>
<gene>
    <name evidence="2" type="ORF">AKJ43_02200</name>
</gene>
<reference evidence="2 3" key="1">
    <citation type="journal article" date="2016" name="Sci. Rep.">
        <title>Metabolic traits of an uncultured archaeal lineage -MSBL1- from brine pools of the Red Sea.</title>
        <authorList>
            <person name="Mwirichia R."/>
            <person name="Alam I."/>
            <person name="Rashid M."/>
            <person name="Vinu M."/>
            <person name="Ba-Alawi W."/>
            <person name="Anthony Kamau A."/>
            <person name="Kamanda Ngugi D."/>
            <person name="Goker M."/>
            <person name="Klenk H.P."/>
            <person name="Bajic V."/>
            <person name="Stingl U."/>
        </authorList>
    </citation>
    <scope>NUCLEOTIDE SEQUENCE [LARGE SCALE GENOMIC DNA]</scope>
    <source>
        <strain evidence="2">SCGC-AAA261D19</strain>
    </source>
</reference>
<evidence type="ECO:0000313" key="2">
    <source>
        <dbReference type="EMBL" id="KXB02222.1"/>
    </source>
</evidence>
<feature type="region of interest" description="Disordered" evidence="1">
    <location>
        <begin position="36"/>
        <end position="105"/>
    </location>
</feature>
<accession>A0A133V712</accession>
<feature type="compositionally biased region" description="Basic and acidic residues" evidence="1">
    <location>
        <begin position="36"/>
        <end position="55"/>
    </location>
</feature>
<proteinExistence type="predicted"/>
<dbReference type="Proteomes" id="UP000070400">
    <property type="component" value="Unassembled WGS sequence"/>
</dbReference>
<keyword evidence="3" id="KW-1185">Reference proteome</keyword>
<evidence type="ECO:0000313" key="3">
    <source>
        <dbReference type="Proteomes" id="UP000070400"/>
    </source>
</evidence>
<comment type="caution">
    <text evidence="2">The sequence shown here is derived from an EMBL/GenBank/DDBJ whole genome shotgun (WGS) entry which is preliminary data.</text>
</comment>
<dbReference type="EMBL" id="LHXX01000021">
    <property type="protein sequence ID" value="KXB02222.1"/>
    <property type="molecule type" value="Genomic_DNA"/>
</dbReference>
<evidence type="ECO:0000256" key="1">
    <source>
        <dbReference type="SAM" id="MobiDB-lite"/>
    </source>
</evidence>
<dbReference type="AlphaFoldDB" id="A0A133V712"/>
<name>A0A133V712_9EURY</name>